<reference evidence="1 2" key="1">
    <citation type="submission" date="2024-01" db="EMBL/GenBank/DDBJ databases">
        <title>The complete chloroplast genome sequence of Lithospermum erythrorhizon: insights into the phylogenetic relationship among Boraginaceae species and the maternal lineages of purple gromwells.</title>
        <authorList>
            <person name="Okada T."/>
            <person name="Watanabe K."/>
        </authorList>
    </citation>
    <scope>NUCLEOTIDE SEQUENCE [LARGE SCALE GENOMIC DNA]</scope>
</reference>
<comment type="caution">
    <text evidence="1">The sequence shown here is derived from an EMBL/GenBank/DDBJ whole genome shotgun (WGS) entry which is preliminary data.</text>
</comment>
<dbReference type="AlphaFoldDB" id="A0AAV3QR24"/>
<dbReference type="EMBL" id="BAABME010038429">
    <property type="protein sequence ID" value="GAA0166484.1"/>
    <property type="molecule type" value="Genomic_DNA"/>
</dbReference>
<accession>A0AAV3QR24</accession>
<dbReference type="Proteomes" id="UP001454036">
    <property type="component" value="Unassembled WGS sequence"/>
</dbReference>
<gene>
    <name evidence="1" type="ORF">LIER_43759</name>
</gene>
<protein>
    <submittedName>
        <fullName evidence="1">Uncharacterized protein</fullName>
    </submittedName>
</protein>
<evidence type="ECO:0000313" key="1">
    <source>
        <dbReference type="EMBL" id="GAA0166484.1"/>
    </source>
</evidence>
<keyword evidence="2" id="KW-1185">Reference proteome</keyword>
<proteinExistence type="predicted"/>
<sequence length="129" mass="13626">MVCTYCHRTGHVEAIFYSKHGFPNQPKQLVGCGILRTPPTKPVVAAGRGGHGGRGLLIHSVQAIPDATVHTIRGGSSGTDCDGVLPGSCVSELTDTQWNNLLQLLGNSETSSVNRLNGKFFVNPCVSVL</sequence>
<evidence type="ECO:0000313" key="2">
    <source>
        <dbReference type="Proteomes" id="UP001454036"/>
    </source>
</evidence>
<organism evidence="1 2">
    <name type="scientific">Lithospermum erythrorhizon</name>
    <name type="common">Purple gromwell</name>
    <name type="synonym">Lithospermum officinale var. erythrorhizon</name>
    <dbReference type="NCBI Taxonomy" id="34254"/>
    <lineage>
        <taxon>Eukaryota</taxon>
        <taxon>Viridiplantae</taxon>
        <taxon>Streptophyta</taxon>
        <taxon>Embryophyta</taxon>
        <taxon>Tracheophyta</taxon>
        <taxon>Spermatophyta</taxon>
        <taxon>Magnoliopsida</taxon>
        <taxon>eudicotyledons</taxon>
        <taxon>Gunneridae</taxon>
        <taxon>Pentapetalae</taxon>
        <taxon>asterids</taxon>
        <taxon>lamiids</taxon>
        <taxon>Boraginales</taxon>
        <taxon>Boraginaceae</taxon>
        <taxon>Boraginoideae</taxon>
        <taxon>Lithospermeae</taxon>
        <taxon>Lithospermum</taxon>
    </lineage>
</organism>
<name>A0AAV3QR24_LITER</name>